<dbReference type="InterPro" id="IPR004619">
    <property type="entry name" value="Type_III_PanK"/>
</dbReference>
<evidence type="ECO:0000256" key="5">
    <source>
        <dbReference type="ARBA" id="ARBA00011738"/>
    </source>
</evidence>
<comment type="subcellular location">
    <subcellularLocation>
        <location evidence="3 16">Cytoplasm</location>
    </subcellularLocation>
</comment>
<evidence type="ECO:0000256" key="7">
    <source>
        <dbReference type="ARBA" id="ARBA00022490"/>
    </source>
</evidence>
<evidence type="ECO:0000256" key="1">
    <source>
        <dbReference type="ARBA" id="ARBA00001206"/>
    </source>
</evidence>
<dbReference type="HOGENOM" id="CLU_066627_1_0_7"/>
<reference evidence="18" key="1">
    <citation type="submission" date="2012-06" db="EMBL/GenBank/DDBJ databases">
        <title>Complete sequence of chromosome of Desulfomonile tiedjei DSM 6799.</title>
        <authorList>
            <person name="Lucas S."/>
            <person name="Copeland A."/>
            <person name="Lapidus A."/>
            <person name="Glavina del Rio T."/>
            <person name="Dalin E."/>
            <person name="Tice H."/>
            <person name="Bruce D."/>
            <person name="Goodwin L."/>
            <person name="Pitluck S."/>
            <person name="Peters L."/>
            <person name="Ovchinnikova G."/>
            <person name="Zeytun A."/>
            <person name="Lu M."/>
            <person name="Kyrpides N."/>
            <person name="Mavromatis K."/>
            <person name="Ivanova N."/>
            <person name="Brettin T."/>
            <person name="Detter J.C."/>
            <person name="Han C."/>
            <person name="Larimer F."/>
            <person name="Land M."/>
            <person name="Hauser L."/>
            <person name="Markowitz V."/>
            <person name="Cheng J.-F."/>
            <person name="Hugenholtz P."/>
            <person name="Woyke T."/>
            <person name="Wu D."/>
            <person name="Spring S."/>
            <person name="Schroeder M."/>
            <person name="Brambilla E."/>
            <person name="Klenk H.-P."/>
            <person name="Eisen J.A."/>
        </authorList>
    </citation>
    <scope>NUCLEOTIDE SEQUENCE [LARGE SCALE GENOMIC DNA]</scope>
    <source>
        <strain evidence="18">ATCC 49306 / DSM 6799 / DCB-1</strain>
    </source>
</reference>
<dbReference type="AlphaFoldDB" id="I4C7A0"/>
<comment type="function">
    <text evidence="16">Catalyzes the phosphorylation of pantothenate (Pan), the first step in CoA biosynthesis.</text>
</comment>
<dbReference type="PANTHER" id="PTHR34265">
    <property type="entry name" value="TYPE III PANTOTHENATE KINASE"/>
    <property type="match status" value="1"/>
</dbReference>
<dbReference type="Gene3D" id="3.30.420.40">
    <property type="match status" value="2"/>
</dbReference>
<feature type="binding site" evidence="16">
    <location>
        <begin position="106"/>
        <end position="109"/>
    </location>
    <ligand>
        <name>substrate</name>
    </ligand>
</feature>
<dbReference type="GO" id="GO:0015937">
    <property type="term" value="P:coenzyme A biosynthetic process"/>
    <property type="evidence" value="ECO:0007669"/>
    <property type="project" value="UniProtKB-UniRule"/>
</dbReference>
<evidence type="ECO:0000313" key="17">
    <source>
        <dbReference type="EMBL" id="AFM25441.1"/>
    </source>
</evidence>
<keyword evidence="7 16" id="KW-0963">Cytoplasm</keyword>
<comment type="cofactor">
    <cofactor evidence="2">
        <name>K(+)</name>
        <dbReference type="ChEBI" id="CHEBI:29103"/>
    </cofactor>
</comment>
<dbReference type="SUPFAM" id="SSF53067">
    <property type="entry name" value="Actin-like ATPase domain"/>
    <property type="match status" value="2"/>
</dbReference>
<dbReference type="NCBIfam" id="NF009855">
    <property type="entry name" value="PRK13321.1"/>
    <property type="match status" value="1"/>
</dbReference>
<dbReference type="PANTHER" id="PTHR34265:SF1">
    <property type="entry name" value="TYPE III PANTOTHENATE KINASE"/>
    <property type="match status" value="1"/>
</dbReference>
<keyword evidence="11 16" id="KW-0067">ATP-binding</keyword>
<feature type="binding site" evidence="16">
    <location>
        <begin position="6"/>
        <end position="13"/>
    </location>
    <ligand>
        <name>ATP</name>
        <dbReference type="ChEBI" id="CHEBI:30616"/>
    </ligand>
</feature>
<evidence type="ECO:0000256" key="16">
    <source>
        <dbReference type="HAMAP-Rule" id="MF_01274"/>
    </source>
</evidence>
<dbReference type="EC" id="2.7.1.33" evidence="6 16"/>
<dbReference type="GO" id="GO:0005524">
    <property type="term" value="F:ATP binding"/>
    <property type="evidence" value="ECO:0007669"/>
    <property type="project" value="UniProtKB-UniRule"/>
</dbReference>
<evidence type="ECO:0000256" key="9">
    <source>
        <dbReference type="ARBA" id="ARBA00022741"/>
    </source>
</evidence>
<evidence type="ECO:0000256" key="12">
    <source>
        <dbReference type="ARBA" id="ARBA00022958"/>
    </source>
</evidence>
<keyword evidence="16" id="KW-0479">Metal-binding</keyword>
<feature type="binding site" evidence="16">
    <location>
        <position position="128"/>
    </location>
    <ligand>
        <name>K(+)</name>
        <dbReference type="ChEBI" id="CHEBI:29103"/>
    </ligand>
</feature>
<feature type="binding site" evidence="16">
    <location>
        <position position="183"/>
    </location>
    <ligand>
        <name>substrate</name>
    </ligand>
</feature>
<evidence type="ECO:0000256" key="14">
    <source>
        <dbReference type="ARBA" id="ARBA00038036"/>
    </source>
</evidence>
<keyword evidence="12 16" id="KW-0630">Potassium</keyword>
<gene>
    <name evidence="16" type="primary">coaX</name>
    <name evidence="17" type="ordered locus">Desti_2765</name>
</gene>
<name>I4C7A0_DESTA</name>
<evidence type="ECO:0000256" key="2">
    <source>
        <dbReference type="ARBA" id="ARBA00001958"/>
    </source>
</evidence>
<feature type="active site" description="Proton acceptor" evidence="16">
    <location>
        <position position="108"/>
    </location>
</feature>
<evidence type="ECO:0000256" key="4">
    <source>
        <dbReference type="ARBA" id="ARBA00005225"/>
    </source>
</evidence>
<evidence type="ECO:0000256" key="13">
    <source>
        <dbReference type="ARBA" id="ARBA00022993"/>
    </source>
</evidence>
<proteinExistence type="inferred from homology"/>
<comment type="cofactor">
    <cofactor evidence="16">
        <name>NH4(+)</name>
        <dbReference type="ChEBI" id="CHEBI:28938"/>
    </cofactor>
    <cofactor evidence="16">
        <name>K(+)</name>
        <dbReference type="ChEBI" id="CHEBI:29103"/>
    </cofactor>
    <text evidence="16">A monovalent cation. Ammonium or potassium.</text>
</comment>
<dbReference type="STRING" id="706587.Desti_2765"/>
<comment type="similarity">
    <text evidence="14 16">Belongs to the type III pantothenate kinase family.</text>
</comment>
<comment type="catalytic activity">
    <reaction evidence="1 16">
        <text>(R)-pantothenate + ATP = (R)-4'-phosphopantothenate + ADP + H(+)</text>
        <dbReference type="Rhea" id="RHEA:16373"/>
        <dbReference type="ChEBI" id="CHEBI:10986"/>
        <dbReference type="ChEBI" id="CHEBI:15378"/>
        <dbReference type="ChEBI" id="CHEBI:29032"/>
        <dbReference type="ChEBI" id="CHEBI:30616"/>
        <dbReference type="ChEBI" id="CHEBI:456216"/>
        <dbReference type="EC" id="2.7.1.33"/>
    </reaction>
</comment>
<keyword evidence="8 16" id="KW-0808">Transferase</keyword>
<dbReference type="Proteomes" id="UP000006055">
    <property type="component" value="Chromosome"/>
</dbReference>
<dbReference type="KEGG" id="dti:Desti_2765"/>
<organism evidence="17 18">
    <name type="scientific">Desulfomonile tiedjei (strain ATCC 49306 / DSM 6799 / DCB-1)</name>
    <dbReference type="NCBI Taxonomy" id="706587"/>
    <lineage>
        <taxon>Bacteria</taxon>
        <taxon>Pseudomonadati</taxon>
        <taxon>Thermodesulfobacteriota</taxon>
        <taxon>Desulfomonilia</taxon>
        <taxon>Desulfomonilales</taxon>
        <taxon>Desulfomonilaceae</taxon>
        <taxon>Desulfomonile</taxon>
    </lineage>
</organism>
<dbReference type="eggNOG" id="COG1521">
    <property type="taxonomic scope" value="Bacteria"/>
</dbReference>
<evidence type="ECO:0000256" key="8">
    <source>
        <dbReference type="ARBA" id="ARBA00022679"/>
    </source>
</evidence>
<evidence type="ECO:0000256" key="10">
    <source>
        <dbReference type="ARBA" id="ARBA00022777"/>
    </source>
</evidence>
<keyword evidence="10 16" id="KW-0418">Kinase</keyword>
<dbReference type="Pfam" id="PF03309">
    <property type="entry name" value="Pan_kinase"/>
    <property type="match status" value="1"/>
</dbReference>
<accession>I4C7A0</accession>
<evidence type="ECO:0000256" key="6">
    <source>
        <dbReference type="ARBA" id="ARBA00012102"/>
    </source>
</evidence>
<evidence type="ECO:0000256" key="15">
    <source>
        <dbReference type="ARBA" id="ARBA00040883"/>
    </source>
</evidence>
<keyword evidence="18" id="KW-1185">Reference proteome</keyword>
<comment type="pathway">
    <text evidence="4 16">Cofactor biosynthesis; coenzyme A biosynthesis; CoA from (R)-pantothenate: step 1/5.</text>
</comment>
<dbReference type="GO" id="GO:0004594">
    <property type="term" value="F:pantothenate kinase activity"/>
    <property type="evidence" value="ECO:0007669"/>
    <property type="project" value="UniProtKB-UniRule"/>
</dbReference>
<dbReference type="HAMAP" id="MF_01274">
    <property type="entry name" value="Pantothen_kinase_3"/>
    <property type="match status" value="1"/>
</dbReference>
<dbReference type="NCBIfam" id="NF009848">
    <property type="entry name" value="PRK13318.1-6"/>
    <property type="match status" value="1"/>
</dbReference>
<dbReference type="UniPathway" id="UPA00241">
    <property type="reaction ID" value="UER00352"/>
</dbReference>
<dbReference type="GO" id="GO:0046872">
    <property type="term" value="F:metal ion binding"/>
    <property type="evidence" value="ECO:0007669"/>
    <property type="project" value="UniProtKB-KW"/>
</dbReference>
<dbReference type="NCBIfam" id="TIGR00671">
    <property type="entry name" value="baf"/>
    <property type="match status" value="1"/>
</dbReference>
<keyword evidence="13 16" id="KW-0173">Coenzyme A biosynthesis</keyword>
<sequence>MLLAIDVGNTNTVIGVFEGKKQLGIWRIRTVEDTTVDEYRIMLRNLAELEGMDPLKIDGAIISCVVPPLISALEELCASLKITPFFVGPGMKTGMPIRYDNPREVGADRIVNAVAAYEKFACELIAVDFGTATTFDYINKLGEYEGGAIAPGVKIAAEALFHEASKLFRVELAAPARVIAKDTASAIQSGIIFGYAALVDGILMRMFEELGSRPKVVATGGLARVISAETKLVDVVDDDLTMEGLRILYFRNVSPKK</sequence>
<feature type="binding site" evidence="16">
    <location>
        <position position="99"/>
    </location>
    <ligand>
        <name>substrate</name>
    </ligand>
</feature>
<evidence type="ECO:0000256" key="11">
    <source>
        <dbReference type="ARBA" id="ARBA00022840"/>
    </source>
</evidence>
<keyword evidence="9 16" id="KW-0547">Nucleotide-binding</keyword>
<protein>
    <recommendedName>
        <fullName evidence="15 16">Type III pantothenate kinase</fullName>
        <ecNumber evidence="6 16">2.7.1.33</ecNumber>
    </recommendedName>
    <alternativeName>
        <fullName evidence="16">PanK-III</fullName>
    </alternativeName>
    <alternativeName>
        <fullName evidence="16">Pantothenic acid kinase</fullName>
    </alternativeName>
</protein>
<dbReference type="PATRIC" id="fig|706587.4.peg.3155"/>
<dbReference type="RefSeq" id="WP_014810580.1">
    <property type="nucleotide sequence ID" value="NC_018025.1"/>
</dbReference>
<dbReference type="GO" id="GO:0005737">
    <property type="term" value="C:cytoplasm"/>
    <property type="evidence" value="ECO:0007669"/>
    <property type="project" value="UniProtKB-SubCell"/>
</dbReference>
<dbReference type="CDD" id="cd24015">
    <property type="entry name" value="ASKHA_NBD_PanK-III"/>
    <property type="match status" value="1"/>
</dbReference>
<evidence type="ECO:0000313" key="18">
    <source>
        <dbReference type="Proteomes" id="UP000006055"/>
    </source>
</evidence>
<feature type="binding site" evidence="16">
    <location>
        <position position="131"/>
    </location>
    <ligand>
        <name>ATP</name>
        <dbReference type="ChEBI" id="CHEBI:30616"/>
    </ligand>
</feature>
<dbReference type="OrthoDB" id="9804707at2"/>
<evidence type="ECO:0000256" key="3">
    <source>
        <dbReference type="ARBA" id="ARBA00004496"/>
    </source>
</evidence>
<dbReference type="EMBL" id="CP003360">
    <property type="protein sequence ID" value="AFM25441.1"/>
    <property type="molecule type" value="Genomic_DNA"/>
</dbReference>
<comment type="subunit">
    <text evidence="5 16">Homodimer.</text>
</comment>
<dbReference type="InterPro" id="IPR043129">
    <property type="entry name" value="ATPase_NBD"/>
</dbReference>